<evidence type="ECO:0000313" key="8">
    <source>
        <dbReference type="EMBL" id="MDA0637337.1"/>
    </source>
</evidence>
<organism evidence="8 9">
    <name type="scientific">Nonomuraea corallina</name>
    <dbReference type="NCBI Taxonomy" id="2989783"/>
    <lineage>
        <taxon>Bacteria</taxon>
        <taxon>Bacillati</taxon>
        <taxon>Actinomycetota</taxon>
        <taxon>Actinomycetes</taxon>
        <taxon>Streptosporangiales</taxon>
        <taxon>Streptosporangiaceae</taxon>
        <taxon>Nonomuraea</taxon>
    </lineage>
</organism>
<evidence type="ECO:0000256" key="3">
    <source>
        <dbReference type="ARBA" id="ARBA00022692"/>
    </source>
</evidence>
<accession>A0ABT4SJE3</accession>
<dbReference type="InterPro" id="IPR009619">
    <property type="entry name" value="CrgA"/>
</dbReference>
<feature type="transmembrane region" description="Helical" evidence="7">
    <location>
        <begin position="12"/>
        <end position="35"/>
    </location>
</feature>
<keyword evidence="5 7" id="KW-0472">Membrane</keyword>
<feature type="transmembrane region" description="Helical" evidence="7">
    <location>
        <begin position="50"/>
        <end position="73"/>
    </location>
</feature>
<keyword evidence="1" id="KW-1003">Cell membrane</keyword>
<dbReference type="EMBL" id="JAPNNL010000150">
    <property type="protein sequence ID" value="MDA0637337.1"/>
    <property type="molecule type" value="Genomic_DNA"/>
</dbReference>
<dbReference type="Pfam" id="PF06781">
    <property type="entry name" value="CrgA"/>
    <property type="match status" value="1"/>
</dbReference>
<protein>
    <submittedName>
        <fullName evidence="8">Cell division protein CrgA</fullName>
    </submittedName>
</protein>
<dbReference type="Proteomes" id="UP001144036">
    <property type="component" value="Unassembled WGS sequence"/>
</dbReference>
<evidence type="ECO:0000256" key="2">
    <source>
        <dbReference type="ARBA" id="ARBA00022618"/>
    </source>
</evidence>
<comment type="caution">
    <text evidence="8">The sequence shown here is derived from an EMBL/GenBank/DDBJ whole genome shotgun (WGS) entry which is preliminary data.</text>
</comment>
<evidence type="ECO:0000256" key="1">
    <source>
        <dbReference type="ARBA" id="ARBA00022475"/>
    </source>
</evidence>
<keyword evidence="4 7" id="KW-1133">Transmembrane helix</keyword>
<evidence type="ECO:0000313" key="9">
    <source>
        <dbReference type="Proteomes" id="UP001144036"/>
    </source>
</evidence>
<evidence type="ECO:0000256" key="6">
    <source>
        <dbReference type="ARBA" id="ARBA00023306"/>
    </source>
</evidence>
<sequence length="78" mass="8380">MSGPSPRSTRAPRWPAVAMVVCWLAGIAWIVLFYVDPTLPVLSALGNANLLVGIVLFGLGWVFLAVFVTAAVVTARRR</sequence>
<keyword evidence="3 7" id="KW-0812">Transmembrane</keyword>
<keyword evidence="6" id="KW-0131">Cell cycle</keyword>
<proteinExistence type="predicted"/>
<dbReference type="GO" id="GO:0051301">
    <property type="term" value="P:cell division"/>
    <property type="evidence" value="ECO:0007669"/>
    <property type="project" value="UniProtKB-KW"/>
</dbReference>
<evidence type="ECO:0000256" key="5">
    <source>
        <dbReference type="ARBA" id="ARBA00023136"/>
    </source>
</evidence>
<dbReference type="RefSeq" id="WP_270158240.1">
    <property type="nucleotide sequence ID" value="NZ_JAPNNL010000150.1"/>
</dbReference>
<evidence type="ECO:0000256" key="7">
    <source>
        <dbReference type="SAM" id="Phobius"/>
    </source>
</evidence>
<keyword evidence="9" id="KW-1185">Reference proteome</keyword>
<keyword evidence="2 8" id="KW-0132">Cell division</keyword>
<gene>
    <name evidence="8" type="ORF">OUY22_28370</name>
</gene>
<name>A0ABT4SJE3_9ACTN</name>
<evidence type="ECO:0000256" key="4">
    <source>
        <dbReference type="ARBA" id="ARBA00022989"/>
    </source>
</evidence>
<reference evidence="8" key="1">
    <citation type="submission" date="2022-11" db="EMBL/GenBank/DDBJ databases">
        <title>Nonomuraea corallina sp. nov., a new species of the genus Nonomuraea isolated from sea side sediment in Thai sea.</title>
        <authorList>
            <person name="Ngamcharungchit C."/>
            <person name="Matsumoto A."/>
            <person name="Suriyachadkun C."/>
            <person name="Panbangred W."/>
            <person name="Inahashi Y."/>
            <person name="Intra B."/>
        </authorList>
    </citation>
    <scope>NUCLEOTIDE SEQUENCE</scope>
    <source>
        <strain evidence="8">MCN248</strain>
    </source>
</reference>